<dbReference type="AlphaFoldDB" id="A0AAV7R5D0"/>
<accession>A0AAV7R5D0</accession>
<keyword evidence="2" id="KW-1185">Reference proteome</keyword>
<sequence>MLAKTKNSFLWIEIDKCQRPDIPEKAVTGLSHAGWTLGHVVANKLILKGLIEEPVLPSPHFGDELMPGHDVDDPVIVVKEEHTPTKRHALLLDMQGRGWSDGPAQLIASRRALLLASSFAKQKLRDVSLVIDAL</sequence>
<gene>
    <name evidence="1" type="ORF">NDU88_012236</name>
</gene>
<reference evidence="1" key="1">
    <citation type="journal article" date="2022" name="bioRxiv">
        <title>Sequencing and chromosome-scale assembly of the giantPleurodeles waltlgenome.</title>
        <authorList>
            <person name="Brown T."/>
            <person name="Elewa A."/>
            <person name="Iarovenko S."/>
            <person name="Subramanian E."/>
            <person name="Araus A.J."/>
            <person name="Petzold A."/>
            <person name="Susuki M."/>
            <person name="Suzuki K.-i.T."/>
            <person name="Hayashi T."/>
            <person name="Toyoda A."/>
            <person name="Oliveira C."/>
            <person name="Osipova E."/>
            <person name="Leigh N.D."/>
            <person name="Simon A."/>
            <person name="Yun M.H."/>
        </authorList>
    </citation>
    <scope>NUCLEOTIDE SEQUENCE</scope>
    <source>
        <strain evidence="1">20211129_DDA</strain>
        <tissue evidence="1">Liver</tissue>
    </source>
</reference>
<dbReference type="EMBL" id="JANPWB010000010">
    <property type="protein sequence ID" value="KAJ1145953.1"/>
    <property type="molecule type" value="Genomic_DNA"/>
</dbReference>
<organism evidence="1 2">
    <name type="scientific">Pleurodeles waltl</name>
    <name type="common">Iberian ribbed newt</name>
    <dbReference type="NCBI Taxonomy" id="8319"/>
    <lineage>
        <taxon>Eukaryota</taxon>
        <taxon>Metazoa</taxon>
        <taxon>Chordata</taxon>
        <taxon>Craniata</taxon>
        <taxon>Vertebrata</taxon>
        <taxon>Euteleostomi</taxon>
        <taxon>Amphibia</taxon>
        <taxon>Batrachia</taxon>
        <taxon>Caudata</taxon>
        <taxon>Salamandroidea</taxon>
        <taxon>Salamandridae</taxon>
        <taxon>Pleurodelinae</taxon>
        <taxon>Pleurodeles</taxon>
    </lineage>
</organism>
<evidence type="ECO:0000313" key="2">
    <source>
        <dbReference type="Proteomes" id="UP001066276"/>
    </source>
</evidence>
<name>A0AAV7R5D0_PLEWA</name>
<protein>
    <submittedName>
        <fullName evidence="1">Uncharacterized protein</fullName>
    </submittedName>
</protein>
<dbReference type="Proteomes" id="UP001066276">
    <property type="component" value="Chromosome 6"/>
</dbReference>
<proteinExistence type="predicted"/>
<comment type="caution">
    <text evidence="1">The sequence shown here is derived from an EMBL/GenBank/DDBJ whole genome shotgun (WGS) entry which is preliminary data.</text>
</comment>
<evidence type="ECO:0000313" key="1">
    <source>
        <dbReference type="EMBL" id="KAJ1145953.1"/>
    </source>
</evidence>